<keyword evidence="5 13" id="KW-0375">Hydrogen ion transport</keyword>
<evidence type="ECO:0000313" key="16">
    <source>
        <dbReference type="EMBL" id="MBO0332192.1"/>
    </source>
</evidence>
<keyword evidence="8 13" id="KW-0472">Membrane</keyword>
<dbReference type="PANTHER" id="PTHR33445">
    <property type="entry name" value="ATP SYNTHASE SUBUNIT B', CHLOROPLASTIC"/>
    <property type="match status" value="1"/>
</dbReference>
<evidence type="ECO:0000256" key="5">
    <source>
        <dbReference type="ARBA" id="ARBA00022781"/>
    </source>
</evidence>
<evidence type="ECO:0000256" key="1">
    <source>
        <dbReference type="ARBA" id="ARBA00005513"/>
    </source>
</evidence>
<evidence type="ECO:0000256" key="11">
    <source>
        <dbReference type="ARBA" id="ARBA00025614"/>
    </source>
</evidence>
<protein>
    <recommendedName>
        <fullName evidence="13">ATP synthase subunit b</fullName>
    </recommendedName>
    <alternativeName>
        <fullName evidence="13">ATP synthase F(0) sector subunit b</fullName>
    </alternativeName>
    <alternativeName>
        <fullName evidence="13">ATPase subunit I</fullName>
    </alternativeName>
    <alternativeName>
        <fullName evidence="13">F-type ATPase subunit b</fullName>
        <shortName evidence="13">F-ATPase subunit b</shortName>
    </alternativeName>
</protein>
<accession>A0ABS3F1E6</accession>
<gene>
    <name evidence="13" type="primary">atpF</name>
    <name evidence="16" type="ORF">J0X12_01110</name>
</gene>
<comment type="function">
    <text evidence="10 13">F(1)F(0) ATP synthase produces ATP from ADP in the presence of a proton or sodium gradient. F-type ATPases consist of two structural domains, F(1) containing the extramembraneous catalytic core and F(0) containing the membrane proton channel, linked together by a central stalk and a peripheral stalk. During catalysis, ATP synthesis in the catalytic domain of F(1) is coupled via a rotary mechanism of the central stalk subunits to proton translocation.</text>
</comment>
<evidence type="ECO:0000313" key="17">
    <source>
        <dbReference type="Proteomes" id="UP000664761"/>
    </source>
</evidence>
<dbReference type="CDD" id="cd06503">
    <property type="entry name" value="ATP-synt_Fo_b"/>
    <property type="match status" value="1"/>
</dbReference>
<dbReference type="EMBL" id="JAFLNC010000001">
    <property type="protein sequence ID" value="MBO0332192.1"/>
    <property type="molecule type" value="Genomic_DNA"/>
</dbReference>
<comment type="subunit">
    <text evidence="13">F-type ATPases have 2 components, F(1) - the catalytic core - and F(0) - the membrane proton channel. F(1) has five subunits: alpha(3), beta(3), gamma(1), delta(1), epsilon(1). F(0) has three main subunits: a(1), b(2) and c(10-14). The alpha and beta chains form an alternating ring which encloses part of the gamma chain. F(1) is attached to F(0) by a central stalk formed by the gamma and epsilon chains, while a peripheral stalk is formed by the delta and b chains.</text>
</comment>
<dbReference type="Gene3D" id="6.10.250.1580">
    <property type="match status" value="1"/>
</dbReference>
<keyword evidence="9 13" id="KW-0066">ATP synthesis</keyword>
<evidence type="ECO:0000256" key="4">
    <source>
        <dbReference type="ARBA" id="ARBA00022692"/>
    </source>
</evidence>
<name>A0ABS3F1E6_9PROT</name>
<evidence type="ECO:0000256" key="2">
    <source>
        <dbReference type="ARBA" id="ARBA00022448"/>
    </source>
</evidence>
<evidence type="ECO:0000256" key="12">
    <source>
        <dbReference type="ARBA" id="ARBA00037847"/>
    </source>
</evidence>
<proteinExistence type="inferred from homology"/>
<feature type="transmembrane region" description="Helical" evidence="13">
    <location>
        <begin position="12"/>
        <end position="32"/>
    </location>
</feature>
<dbReference type="Pfam" id="PF00430">
    <property type="entry name" value="ATP-synt_B"/>
    <property type="match status" value="1"/>
</dbReference>
<dbReference type="RefSeq" id="WP_207041113.1">
    <property type="nucleotide sequence ID" value="NZ_JAFLNC010000001.1"/>
</dbReference>
<comment type="caution">
    <text evidence="16">The sequence shown here is derived from an EMBL/GenBank/DDBJ whole genome shotgun (WGS) entry which is preliminary data.</text>
</comment>
<keyword evidence="13" id="KW-1003">Cell membrane</keyword>
<keyword evidence="15" id="KW-0175">Coiled coil</keyword>
<evidence type="ECO:0000256" key="14">
    <source>
        <dbReference type="RuleBase" id="RU003848"/>
    </source>
</evidence>
<evidence type="ECO:0000256" key="7">
    <source>
        <dbReference type="ARBA" id="ARBA00023065"/>
    </source>
</evidence>
<feature type="coiled-coil region" evidence="15">
    <location>
        <begin position="50"/>
        <end position="77"/>
    </location>
</feature>
<comment type="subcellular location">
    <subcellularLocation>
        <location evidence="13">Cell membrane</location>
        <topology evidence="13">Single-pass membrane protein</topology>
    </subcellularLocation>
    <subcellularLocation>
        <location evidence="12">Endomembrane system</location>
        <topology evidence="12">Single-pass membrane protein</topology>
    </subcellularLocation>
</comment>
<keyword evidence="3 13" id="KW-0138">CF(0)</keyword>
<keyword evidence="17" id="KW-1185">Reference proteome</keyword>
<keyword evidence="2 13" id="KW-0813">Transport</keyword>
<keyword evidence="4 13" id="KW-0812">Transmembrane</keyword>
<evidence type="ECO:0000256" key="3">
    <source>
        <dbReference type="ARBA" id="ARBA00022547"/>
    </source>
</evidence>
<dbReference type="HAMAP" id="MF_01398">
    <property type="entry name" value="ATP_synth_b_bprime"/>
    <property type="match status" value="1"/>
</dbReference>
<comment type="function">
    <text evidence="11">Component of the F(0) channel, it forms part of the peripheral stalk, linking F(1) to F(0). The b'-subunit is a diverged and duplicated form of b found in plants and photosynthetic bacteria.</text>
</comment>
<comment type="similarity">
    <text evidence="1 13 14">Belongs to the ATPase B chain family.</text>
</comment>
<evidence type="ECO:0000256" key="15">
    <source>
        <dbReference type="SAM" id="Coils"/>
    </source>
</evidence>
<sequence length="163" mass="17419">MPQLNIADFPPQLVWLAITFVVLYFLMAKVAIPGISDVLESRQNRITSDLEEAKRLSEDADKAKADYEEALAEARAKAHGIVSELKASIAKEQDASKAELDAKLAKRAQAAETSIRAAKETALSHVREIAADTAKSAVAKLVAIDVSDKDVEAAVASSMKGDA</sequence>
<keyword evidence="6 13" id="KW-1133">Transmembrane helix</keyword>
<keyword evidence="7 13" id="KW-0406">Ion transport</keyword>
<dbReference type="Proteomes" id="UP000664761">
    <property type="component" value="Unassembled WGS sequence"/>
</dbReference>
<reference evidence="16 17" key="1">
    <citation type="submission" date="2021-03" db="EMBL/GenBank/DDBJ databases">
        <title>Sneathiella sp. CAU 1612 isolated from Kang Won-do.</title>
        <authorList>
            <person name="Kim W."/>
        </authorList>
    </citation>
    <scope>NUCLEOTIDE SEQUENCE [LARGE SCALE GENOMIC DNA]</scope>
    <source>
        <strain evidence="16 17">CAU 1612</strain>
    </source>
</reference>
<evidence type="ECO:0000256" key="9">
    <source>
        <dbReference type="ARBA" id="ARBA00023310"/>
    </source>
</evidence>
<organism evidence="16 17">
    <name type="scientific">Sneathiella sedimenti</name>
    <dbReference type="NCBI Taxonomy" id="2816034"/>
    <lineage>
        <taxon>Bacteria</taxon>
        <taxon>Pseudomonadati</taxon>
        <taxon>Pseudomonadota</taxon>
        <taxon>Alphaproteobacteria</taxon>
        <taxon>Sneathiellales</taxon>
        <taxon>Sneathiellaceae</taxon>
        <taxon>Sneathiella</taxon>
    </lineage>
</organism>
<evidence type="ECO:0000256" key="10">
    <source>
        <dbReference type="ARBA" id="ARBA00025198"/>
    </source>
</evidence>
<dbReference type="InterPro" id="IPR050059">
    <property type="entry name" value="ATP_synthase_B_chain"/>
</dbReference>
<dbReference type="InterPro" id="IPR002146">
    <property type="entry name" value="ATP_synth_b/b'su_bac/chlpt"/>
</dbReference>
<dbReference type="PANTHER" id="PTHR33445:SF1">
    <property type="entry name" value="ATP SYNTHASE SUBUNIT B"/>
    <property type="match status" value="1"/>
</dbReference>
<evidence type="ECO:0000256" key="6">
    <source>
        <dbReference type="ARBA" id="ARBA00022989"/>
    </source>
</evidence>
<evidence type="ECO:0000256" key="13">
    <source>
        <dbReference type="HAMAP-Rule" id="MF_01398"/>
    </source>
</evidence>
<evidence type="ECO:0000256" key="8">
    <source>
        <dbReference type="ARBA" id="ARBA00023136"/>
    </source>
</evidence>